<reference evidence="3 4" key="1">
    <citation type="submission" date="2018-06" db="EMBL/GenBank/DDBJ databases">
        <authorList>
            <consortium name="Pathogen Informatics"/>
            <person name="Doyle S."/>
        </authorList>
    </citation>
    <scope>NUCLEOTIDE SEQUENCE [LARGE SCALE GENOMIC DNA]</scope>
    <source>
        <strain evidence="3 4">NCTC4191</strain>
    </source>
</reference>
<keyword evidence="2" id="KW-0732">Signal</keyword>
<proteinExistence type="predicted"/>
<evidence type="ECO:0008006" key="5">
    <source>
        <dbReference type="Google" id="ProtNLM"/>
    </source>
</evidence>
<protein>
    <recommendedName>
        <fullName evidence="5">Lipoprotein</fullName>
    </recommendedName>
</protein>
<dbReference type="EMBL" id="UFRN01000002">
    <property type="protein sequence ID" value="SUT93305.1"/>
    <property type="molecule type" value="Genomic_DNA"/>
</dbReference>
<keyword evidence="4" id="KW-1185">Reference proteome</keyword>
<gene>
    <name evidence="3" type="ORF">NCTC4191_01147</name>
</gene>
<dbReference type="Proteomes" id="UP000254253">
    <property type="component" value="Unassembled WGS sequence"/>
</dbReference>
<evidence type="ECO:0000256" key="1">
    <source>
        <dbReference type="SAM" id="MobiDB-lite"/>
    </source>
</evidence>
<dbReference type="RefSeq" id="WP_039196341.1">
    <property type="nucleotide sequence ID" value="NZ_LR134169.1"/>
</dbReference>
<evidence type="ECO:0000313" key="3">
    <source>
        <dbReference type="EMBL" id="SUT93305.1"/>
    </source>
</evidence>
<feature type="region of interest" description="Disordered" evidence="1">
    <location>
        <begin position="42"/>
        <end position="70"/>
    </location>
</feature>
<dbReference type="PROSITE" id="PS51257">
    <property type="entry name" value="PROKAR_LIPOPROTEIN"/>
    <property type="match status" value="1"/>
</dbReference>
<dbReference type="AlphaFoldDB" id="A0A380TYL7"/>
<dbReference type="GeneID" id="92744482"/>
<sequence>MKKVMLLALPFVVAACSAPEQQSTVPMDMQAVAEYQQRVASGNTVSEKQKQRVAQQIEPDEPLNQSDKRPKVVRQVVREPVIYPSIGIGYGYHRHRHHW</sequence>
<organism evidence="3 4">
    <name type="scientific">Actinobacillus lignieresii</name>
    <dbReference type="NCBI Taxonomy" id="720"/>
    <lineage>
        <taxon>Bacteria</taxon>
        <taxon>Pseudomonadati</taxon>
        <taxon>Pseudomonadota</taxon>
        <taxon>Gammaproteobacteria</taxon>
        <taxon>Pasteurellales</taxon>
        <taxon>Pasteurellaceae</taxon>
        <taxon>Actinobacillus</taxon>
    </lineage>
</organism>
<feature type="signal peptide" evidence="2">
    <location>
        <begin position="1"/>
        <end position="17"/>
    </location>
</feature>
<name>A0A380TYL7_ACTLI</name>
<feature type="chain" id="PRO_5016689546" description="Lipoprotein" evidence="2">
    <location>
        <begin position="18"/>
        <end position="99"/>
    </location>
</feature>
<evidence type="ECO:0000313" key="4">
    <source>
        <dbReference type="Proteomes" id="UP000254253"/>
    </source>
</evidence>
<evidence type="ECO:0000256" key="2">
    <source>
        <dbReference type="SAM" id="SignalP"/>
    </source>
</evidence>
<accession>A0A380TYL7</accession>